<dbReference type="InterPro" id="IPR034015">
    <property type="entry name" value="M1_LTA4H"/>
</dbReference>
<evidence type="ECO:0000256" key="5">
    <source>
        <dbReference type="ARBA" id="ARBA00022801"/>
    </source>
</evidence>
<evidence type="ECO:0000313" key="9">
    <source>
        <dbReference type="Proteomes" id="UP000504618"/>
    </source>
</evidence>
<keyword evidence="9" id="KW-1185">Reference proteome</keyword>
<dbReference type="InterPro" id="IPR027268">
    <property type="entry name" value="Peptidase_M4/M1_CTD_sf"/>
</dbReference>
<evidence type="ECO:0000256" key="1">
    <source>
        <dbReference type="ARBA" id="ARBA00001947"/>
    </source>
</evidence>
<evidence type="ECO:0000259" key="8">
    <source>
        <dbReference type="SMART" id="SM01263"/>
    </source>
</evidence>
<dbReference type="OrthoDB" id="79562at2759"/>
<dbReference type="GO" id="GO:0043171">
    <property type="term" value="P:peptide catabolic process"/>
    <property type="evidence" value="ECO:0007669"/>
    <property type="project" value="TreeGrafter"/>
</dbReference>
<evidence type="ECO:0000256" key="2">
    <source>
        <dbReference type="ARBA" id="ARBA00010136"/>
    </source>
</evidence>
<comment type="cofactor">
    <cofactor evidence="1">
        <name>Zn(2+)</name>
        <dbReference type="ChEBI" id="CHEBI:29105"/>
    </cofactor>
</comment>
<dbReference type="GO" id="GO:0008237">
    <property type="term" value="F:metallopeptidase activity"/>
    <property type="evidence" value="ECO:0007669"/>
    <property type="project" value="UniProtKB-KW"/>
</dbReference>
<reference evidence="10" key="1">
    <citation type="submission" date="2025-08" db="UniProtKB">
        <authorList>
            <consortium name="RefSeq"/>
        </authorList>
    </citation>
    <scope>IDENTIFICATION</scope>
    <source>
        <tissue evidence="10">Whole body</tissue>
    </source>
</reference>
<accession>A0A6J1QF59</accession>
<dbReference type="GeneID" id="112460502"/>
<evidence type="ECO:0000313" key="10">
    <source>
        <dbReference type="RefSeq" id="XP_024880974.1"/>
    </source>
</evidence>
<dbReference type="Pfam" id="PF17900">
    <property type="entry name" value="Peptidase_M1_N"/>
    <property type="match status" value="1"/>
</dbReference>
<dbReference type="Gene3D" id="1.10.390.10">
    <property type="entry name" value="Neutral Protease Domain 2"/>
    <property type="match status" value="1"/>
</dbReference>
<dbReference type="Gene3D" id="2.60.40.1730">
    <property type="entry name" value="tricorn interacting facor f3 domain"/>
    <property type="match status" value="1"/>
</dbReference>
<dbReference type="GO" id="GO:0005829">
    <property type="term" value="C:cytosol"/>
    <property type="evidence" value="ECO:0007669"/>
    <property type="project" value="TreeGrafter"/>
</dbReference>
<dbReference type="SUPFAM" id="SSF55486">
    <property type="entry name" value="Metalloproteases ('zincins'), catalytic domain"/>
    <property type="match status" value="1"/>
</dbReference>
<dbReference type="RefSeq" id="XP_024880974.1">
    <property type="nucleotide sequence ID" value="XM_025025206.1"/>
</dbReference>
<dbReference type="AlphaFoldDB" id="A0A6J1QF59"/>
<dbReference type="InterPro" id="IPR038502">
    <property type="entry name" value="M1_LTA-4_hydro/amino_C_sf"/>
</dbReference>
<feature type="non-terminal residue" evidence="10">
    <location>
        <position position="395"/>
    </location>
</feature>
<dbReference type="PANTHER" id="PTHR45726">
    <property type="entry name" value="LEUKOTRIENE A-4 HYDROLASE"/>
    <property type="match status" value="1"/>
</dbReference>
<sequence length="395" mass="46171">MALSPGDPHSYARPELARVTHTHLELNVDFGLKVLQGKAILDIEWEPSSNEIILDSYGLVVSSVTDTLTQINLEHQVGHCGTLGSKFAIQLLQNVNYCNNRCRIQIEYKTRPSSPALYWLTPEQTANGNYSFLLSNNKLTYARAWFPCQDTPSIKTTYSAMVTIFGNFGPLERLLPTSLIGLSPDEGTRFVPYEKGYMFLIELQNILDKQFYGNFRAFLKFYLTKFSQKSINTNDWKSYLYSYFPKRLLELNSIDWNFWFDDPNNYPPRLFDTANTKLETVCISLAERWINWDDAADLQSTFGSTDIKYFCHRQKVYFLYYLHASHTILSVKKIESMAQLYQFNYQNDEIRFIWLRLCIKSRWRIMVPAALIFAIKFCSPKFTYPIFQDLYKWSD</sequence>
<keyword evidence="3" id="KW-0645">Protease</keyword>
<dbReference type="InterPro" id="IPR016024">
    <property type="entry name" value="ARM-type_fold"/>
</dbReference>
<dbReference type="InterPro" id="IPR015211">
    <property type="entry name" value="Peptidase_M1_C"/>
</dbReference>
<gene>
    <name evidence="10" type="primary">LOC112460502</name>
</gene>
<name>A0A6J1QF59_9HYME</name>
<dbReference type="GO" id="GO:0006508">
    <property type="term" value="P:proteolysis"/>
    <property type="evidence" value="ECO:0007669"/>
    <property type="project" value="UniProtKB-KW"/>
</dbReference>
<evidence type="ECO:0000256" key="6">
    <source>
        <dbReference type="ARBA" id="ARBA00022833"/>
    </source>
</evidence>
<dbReference type="GO" id="GO:0004301">
    <property type="term" value="F:epoxide hydrolase activity"/>
    <property type="evidence" value="ECO:0007669"/>
    <property type="project" value="TreeGrafter"/>
</dbReference>
<dbReference type="InterPro" id="IPR042097">
    <property type="entry name" value="Aminopeptidase_N-like_N_sf"/>
</dbReference>
<evidence type="ECO:0000256" key="3">
    <source>
        <dbReference type="ARBA" id="ARBA00022670"/>
    </source>
</evidence>
<dbReference type="InterPro" id="IPR045357">
    <property type="entry name" value="Aminopeptidase_N-like_N"/>
</dbReference>
<keyword evidence="7" id="KW-0482">Metalloprotease</keyword>
<dbReference type="Gene3D" id="1.25.40.320">
    <property type="entry name" value="Peptidase M1, leukotriene A4 hydrolase/aminopeptidase C-terminal domain"/>
    <property type="match status" value="1"/>
</dbReference>
<protein>
    <submittedName>
        <fullName evidence="10">Leukotriene A-4 hydrolase-like</fullName>
    </submittedName>
</protein>
<dbReference type="PANTHER" id="PTHR45726:SF3">
    <property type="entry name" value="LEUKOTRIENE A-4 HYDROLASE"/>
    <property type="match status" value="1"/>
</dbReference>
<dbReference type="SUPFAM" id="SSF48371">
    <property type="entry name" value="ARM repeat"/>
    <property type="match status" value="1"/>
</dbReference>
<organism evidence="9 10">
    <name type="scientific">Temnothorax curvispinosus</name>
    <dbReference type="NCBI Taxonomy" id="300111"/>
    <lineage>
        <taxon>Eukaryota</taxon>
        <taxon>Metazoa</taxon>
        <taxon>Ecdysozoa</taxon>
        <taxon>Arthropoda</taxon>
        <taxon>Hexapoda</taxon>
        <taxon>Insecta</taxon>
        <taxon>Pterygota</taxon>
        <taxon>Neoptera</taxon>
        <taxon>Endopterygota</taxon>
        <taxon>Hymenoptera</taxon>
        <taxon>Apocrita</taxon>
        <taxon>Aculeata</taxon>
        <taxon>Formicoidea</taxon>
        <taxon>Formicidae</taxon>
        <taxon>Myrmicinae</taxon>
        <taxon>Temnothorax</taxon>
    </lineage>
</organism>
<proteinExistence type="inferred from homology"/>
<comment type="similarity">
    <text evidence="2">Belongs to the peptidase M1 family.</text>
</comment>
<dbReference type="GO" id="GO:0004177">
    <property type="term" value="F:aminopeptidase activity"/>
    <property type="evidence" value="ECO:0007669"/>
    <property type="project" value="TreeGrafter"/>
</dbReference>
<keyword evidence="4" id="KW-0479">Metal-binding</keyword>
<dbReference type="SUPFAM" id="SSF63737">
    <property type="entry name" value="Leukotriene A4 hydrolase N-terminal domain"/>
    <property type="match status" value="1"/>
</dbReference>
<evidence type="ECO:0000256" key="4">
    <source>
        <dbReference type="ARBA" id="ARBA00022723"/>
    </source>
</evidence>
<keyword evidence="6" id="KW-0862">Zinc</keyword>
<dbReference type="SMART" id="SM01263">
    <property type="entry name" value="Leuk-A4-hydro_C"/>
    <property type="match status" value="1"/>
</dbReference>
<evidence type="ECO:0000256" key="7">
    <source>
        <dbReference type="ARBA" id="ARBA00023049"/>
    </source>
</evidence>
<feature type="domain" description="Peptidase M1 leukotriene A4 hydrolase/aminopeptidase C-terminal" evidence="8">
    <location>
        <begin position="277"/>
        <end position="395"/>
    </location>
</feature>
<dbReference type="Pfam" id="PF09127">
    <property type="entry name" value="Leuk-A4-hydro_C"/>
    <property type="match status" value="1"/>
</dbReference>
<dbReference type="Proteomes" id="UP000504618">
    <property type="component" value="Unplaced"/>
</dbReference>
<keyword evidence="5" id="KW-0378">Hydrolase</keyword>
<dbReference type="GO" id="GO:0008270">
    <property type="term" value="F:zinc ion binding"/>
    <property type="evidence" value="ECO:0007669"/>
    <property type="project" value="InterPro"/>
</dbReference>